<dbReference type="PANTHER" id="PTHR23028:SF131">
    <property type="entry name" value="BLR2367 PROTEIN"/>
    <property type="match status" value="1"/>
</dbReference>
<reference evidence="3 4" key="1">
    <citation type="submission" date="2020-08" db="EMBL/GenBank/DDBJ databases">
        <title>Genomic Encyclopedia of Type Strains, Phase IV (KMG-IV): sequencing the most valuable type-strain genomes for metagenomic binning, comparative biology and taxonomic classification.</title>
        <authorList>
            <person name="Goeker M."/>
        </authorList>
    </citation>
    <scope>NUCLEOTIDE SEQUENCE [LARGE SCALE GENOMIC DNA]</scope>
    <source>
        <strain evidence="3 4">DSM 27568</strain>
    </source>
</reference>
<dbReference type="Pfam" id="PF01757">
    <property type="entry name" value="Acyl_transf_3"/>
    <property type="match status" value="1"/>
</dbReference>
<comment type="caution">
    <text evidence="3">The sequence shown here is derived from an EMBL/GenBank/DDBJ whole genome shotgun (WGS) entry which is preliminary data.</text>
</comment>
<feature type="domain" description="Acyltransferase 3" evidence="2">
    <location>
        <begin position="7"/>
        <end position="311"/>
    </location>
</feature>
<feature type="transmembrane region" description="Helical" evidence="1">
    <location>
        <begin position="235"/>
        <end position="252"/>
    </location>
</feature>
<dbReference type="Proteomes" id="UP000561459">
    <property type="component" value="Unassembled WGS sequence"/>
</dbReference>
<feature type="transmembrane region" description="Helical" evidence="1">
    <location>
        <begin position="211"/>
        <end position="229"/>
    </location>
</feature>
<dbReference type="InterPro" id="IPR002656">
    <property type="entry name" value="Acyl_transf_3_dom"/>
</dbReference>
<feature type="transmembrane region" description="Helical" evidence="1">
    <location>
        <begin position="182"/>
        <end position="204"/>
    </location>
</feature>
<dbReference type="RefSeq" id="WP_183615749.1">
    <property type="nucleotide sequence ID" value="NZ_JACIDY010000001.1"/>
</dbReference>
<dbReference type="EMBL" id="JACIDY010000001">
    <property type="protein sequence ID" value="MBB3938913.1"/>
    <property type="molecule type" value="Genomic_DNA"/>
</dbReference>
<organism evidence="3 4">
    <name type="scientific">Novosphingobium fluoreni</name>
    <dbReference type="NCBI Taxonomy" id="1391222"/>
    <lineage>
        <taxon>Bacteria</taxon>
        <taxon>Pseudomonadati</taxon>
        <taxon>Pseudomonadota</taxon>
        <taxon>Alphaproteobacteria</taxon>
        <taxon>Sphingomonadales</taxon>
        <taxon>Sphingomonadaceae</taxon>
        <taxon>Novosphingobium</taxon>
    </lineage>
</organism>
<feature type="transmembrane region" description="Helical" evidence="1">
    <location>
        <begin position="127"/>
        <end position="146"/>
    </location>
</feature>
<proteinExistence type="predicted"/>
<feature type="transmembrane region" description="Helical" evidence="1">
    <location>
        <begin position="301"/>
        <end position="321"/>
    </location>
</feature>
<keyword evidence="1" id="KW-0472">Membrane</keyword>
<dbReference type="InterPro" id="IPR050879">
    <property type="entry name" value="Acyltransferase_3"/>
</dbReference>
<protein>
    <submittedName>
        <fullName evidence="3">Exopolysaccharide production protein ExoZ</fullName>
    </submittedName>
</protein>
<evidence type="ECO:0000259" key="2">
    <source>
        <dbReference type="Pfam" id="PF01757"/>
    </source>
</evidence>
<dbReference type="AlphaFoldDB" id="A0A7W6FX57"/>
<evidence type="ECO:0000313" key="4">
    <source>
        <dbReference type="Proteomes" id="UP000561459"/>
    </source>
</evidence>
<gene>
    <name evidence="3" type="ORF">GGR39_000542</name>
</gene>
<feature type="transmembrane region" description="Helical" evidence="1">
    <location>
        <begin position="158"/>
        <end position="176"/>
    </location>
</feature>
<dbReference type="PANTHER" id="PTHR23028">
    <property type="entry name" value="ACETYLTRANSFERASE"/>
    <property type="match status" value="1"/>
</dbReference>
<evidence type="ECO:0000313" key="3">
    <source>
        <dbReference type="EMBL" id="MBB3938913.1"/>
    </source>
</evidence>
<name>A0A7W6FX57_9SPHN</name>
<sequence>MVRGFRSIQYLRALAALMVVLHHALTPARGLNLPELRLDFLSAGVDLFFVISGFIIYTSQAGKDDQPSSFAWRRFLRVVPLYWIATIALIVLHFVAGLASDMNLTAYHIVASFLLIPHFSPSHPGHIWPLLIPGWSLFYEIYFYFLFSLAMKVDKRRAPIITASVLIFLVIAGVIIQPKNAIAITFTNPRLLEFFFGLGLGYLARKAWVPECFAVLLPIGLVLLCASEPLSLPRIVSWGGASLLIVAGAVAMEKRTPATRLMLLGDSSYSLYLSHLIVLSIARELWRRIVPAMNSNLSTLIFIFVCMSLSVGAGLLVYFYVERPLLRLSRSRIVPSARVVSS</sequence>
<accession>A0A7W6FX57</accession>
<evidence type="ECO:0000256" key="1">
    <source>
        <dbReference type="SAM" id="Phobius"/>
    </source>
</evidence>
<dbReference type="GO" id="GO:0000271">
    <property type="term" value="P:polysaccharide biosynthetic process"/>
    <property type="evidence" value="ECO:0007669"/>
    <property type="project" value="TreeGrafter"/>
</dbReference>
<dbReference type="GO" id="GO:0016020">
    <property type="term" value="C:membrane"/>
    <property type="evidence" value="ECO:0007669"/>
    <property type="project" value="TreeGrafter"/>
</dbReference>
<feature type="transmembrane region" description="Helical" evidence="1">
    <location>
        <begin position="40"/>
        <end position="58"/>
    </location>
</feature>
<feature type="transmembrane region" description="Helical" evidence="1">
    <location>
        <begin position="79"/>
        <end position="99"/>
    </location>
</feature>
<keyword evidence="4" id="KW-1185">Reference proteome</keyword>
<keyword evidence="1" id="KW-1133">Transmembrane helix</keyword>
<dbReference type="GO" id="GO:0016747">
    <property type="term" value="F:acyltransferase activity, transferring groups other than amino-acyl groups"/>
    <property type="evidence" value="ECO:0007669"/>
    <property type="project" value="InterPro"/>
</dbReference>
<keyword evidence="1" id="KW-0812">Transmembrane</keyword>